<name>A0A644VCF3_9ZZZZ</name>
<proteinExistence type="predicted"/>
<reference evidence="1" key="1">
    <citation type="submission" date="2019-08" db="EMBL/GenBank/DDBJ databases">
        <authorList>
            <person name="Kucharzyk K."/>
            <person name="Murdoch R.W."/>
            <person name="Higgins S."/>
            <person name="Loffler F."/>
        </authorList>
    </citation>
    <scope>NUCLEOTIDE SEQUENCE</scope>
</reference>
<gene>
    <name evidence="1" type="ORF">SDC9_34916</name>
</gene>
<protein>
    <submittedName>
        <fullName evidence="1">Uncharacterized protein</fullName>
    </submittedName>
</protein>
<dbReference type="AlphaFoldDB" id="A0A644VCF3"/>
<comment type="caution">
    <text evidence="1">The sequence shown here is derived from an EMBL/GenBank/DDBJ whole genome shotgun (WGS) entry which is preliminary data.</text>
</comment>
<accession>A0A644VCF3</accession>
<evidence type="ECO:0000313" key="1">
    <source>
        <dbReference type="EMBL" id="MPL88887.1"/>
    </source>
</evidence>
<dbReference type="EMBL" id="VSSQ01000267">
    <property type="protein sequence ID" value="MPL88887.1"/>
    <property type="molecule type" value="Genomic_DNA"/>
</dbReference>
<organism evidence="1">
    <name type="scientific">bioreactor metagenome</name>
    <dbReference type="NCBI Taxonomy" id="1076179"/>
    <lineage>
        <taxon>unclassified sequences</taxon>
        <taxon>metagenomes</taxon>
        <taxon>ecological metagenomes</taxon>
    </lineage>
</organism>
<sequence length="51" mass="5924">MGKLSKYIKKVEAVGDETLVVNRARYLKNLRELAKLRYTVSKSKPKNKTKE</sequence>